<protein>
    <submittedName>
        <fullName evidence="1">Uncharacterized protein</fullName>
    </submittedName>
</protein>
<reference evidence="1 2" key="1">
    <citation type="journal article" date="2021" name="Sci. Rep.">
        <title>The distribution of antibiotic resistance genes in chicken gut microbiota commensals.</title>
        <authorList>
            <person name="Juricova H."/>
            <person name="Matiasovicova J."/>
            <person name="Kubasova T."/>
            <person name="Cejkova D."/>
            <person name="Rychlik I."/>
        </authorList>
    </citation>
    <scope>NUCLEOTIDE SEQUENCE [LARGE SCALE GENOMIC DNA]</scope>
    <source>
        <strain evidence="1 2">An801</strain>
    </source>
</reference>
<gene>
    <name evidence="1" type="ORF">H6A31_01455</name>
</gene>
<accession>A0ABS2ES21</accession>
<sequence length="135" mass="14322">MGGLIGTATTEKDGLMPSYRAMNILYSEGKPIKITISENEGFALLFTAVKNHDSSGQSIITVSGYSNGIIATSIRRGSYISGISYNATSSGIDIYVKLLPYVFFSSLVLLTSTTRSYSVTLSDSVPEGVSEVSVS</sequence>
<evidence type="ECO:0000313" key="2">
    <source>
        <dbReference type="Proteomes" id="UP000703295"/>
    </source>
</evidence>
<proteinExistence type="predicted"/>
<name>A0ABS2ES21_9BACE</name>
<dbReference type="Proteomes" id="UP000703295">
    <property type="component" value="Unassembled WGS sequence"/>
</dbReference>
<evidence type="ECO:0000313" key="1">
    <source>
        <dbReference type="EMBL" id="MBM6757371.1"/>
    </source>
</evidence>
<comment type="caution">
    <text evidence="1">The sequence shown here is derived from an EMBL/GenBank/DDBJ whole genome shotgun (WGS) entry which is preliminary data.</text>
</comment>
<dbReference type="EMBL" id="JACJJW010000002">
    <property type="protein sequence ID" value="MBM6757371.1"/>
    <property type="molecule type" value="Genomic_DNA"/>
</dbReference>
<keyword evidence="2" id="KW-1185">Reference proteome</keyword>
<dbReference type="RefSeq" id="WP_204474019.1">
    <property type="nucleotide sequence ID" value="NZ_JACJJW010000002.1"/>
</dbReference>
<organism evidence="1 2">
    <name type="scientific">Bacteroides mediterraneensis</name>
    <dbReference type="NCBI Taxonomy" id="1841856"/>
    <lineage>
        <taxon>Bacteria</taxon>
        <taxon>Pseudomonadati</taxon>
        <taxon>Bacteroidota</taxon>
        <taxon>Bacteroidia</taxon>
        <taxon>Bacteroidales</taxon>
        <taxon>Bacteroidaceae</taxon>
        <taxon>Bacteroides</taxon>
    </lineage>
</organism>